<comment type="catalytic activity">
    <reaction evidence="9 10 11">
        <text>adenosine(37) in tRNA + dimethylallyl diphosphate = N(6)-dimethylallyladenosine(37) in tRNA + diphosphate</text>
        <dbReference type="Rhea" id="RHEA:26482"/>
        <dbReference type="Rhea" id="RHEA-COMP:10162"/>
        <dbReference type="Rhea" id="RHEA-COMP:10375"/>
        <dbReference type="ChEBI" id="CHEBI:33019"/>
        <dbReference type="ChEBI" id="CHEBI:57623"/>
        <dbReference type="ChEBI" id="CHEBI:74411"/>
        <dbReference type="ChEBI" id="CHEBI:74415"/>
        <dbReference type="EC" id="2.5.1.75"/>
    </reaction>
</comment>
<comment type="function">
    <text evidence="2 10 12">Catalyzes the transfer of a dimethylallyl group onto the adenine at position 37 in tRNAs that read codons beginning with uridine, leading to the formation of N6-(dimethylallyl)adenosine (i(6)A).</text>
</comment>
<dbReference type="AlphaFoldDB" id="A0A7K3WQV6"/>
<evidence type="ECO:0000256" key="12">
    <source>
        <dbReference type="RuleBase" id="RU003784"/>
    </source>
</evidence>
<evidence type="ECO:0000256" key="5">
    <source>
        <dbReference type="ARBA" id="ARBA00022694"/>
    </source>
</evidence>
<evidence type="ECO:0000256" key="3">
    <source>
        <dbReference type="ARBA" id="ARBA00005842"/>
    </source>
</evidence>
<feature type="binding site" evidence="10">
    <location>
        <begin position="16"/>
        <end position="21"/>
    </location>
    <ligand>
        <name>substrate</name>
    </ligand>
</feature>
<dbReference type="SUPFAM" id="SSF52540">
    <property type="entry name" value="P-loop containing nucleoside triphosphate hydrolases"/>
    <property type="match status" value="1"/>
</dbReference>
<dbReference type="InterPro" id="IPR018022">
    <property type="entry name" value="IPT"/>
</dbReference>
<feature type="site" description="Interaction with substrate tRNA" evidence="10">
    <location>
        <position position="126"/>
    </location>
</feature>
<keyword evidence="6 10" id="KW-0547">Nucleotide-binding</keyword>
<keyword evidence="8 10" id="KW-0460">Magnesium</keyword>
<evidence type="ECO:0000256" key="4">
    <source>
        <dbReference type="ARBA" id="ARBA00022679"/>
    </source>
</evidence>
<dbReference type="PANTHER" id="PTHR11088">
    <property type="entry name" value="TRNA DIMETHYLALLYLTRANSFERASE"/>
    <property type="match status" value="1"/>
</dbReference>
<evidence type="ECO:0000256" key="2">
    <source>
        <dbReference type="ARBA" id="ARBA00003213"/>
    </source>
</evidence>
<evidence type="ECO:0000256" key="10">
    <source>
        <dbReference type="HAMAP-Rule" id="MF_00185"/>
    </source>
</evidence>
<organism evidence="14 15">
    <name type="scientific">Cryomorpha ignava</name>
    <dbReference type="NCBI Taxonomy" id="101383"/>
    <lineage>
        <taxon>Bacteria</taxon>
        <taxon>Pseudomonadati</taxon>
        <taxon>Bacteroidota</taxon>
        <taxon>Flavobacteriia</taxon>
        <taxon>Flavobacteriales</taxon>
        <taxon>Cryomorphaceae</taxon>
        <taxon>Cryomorpha</taxon>
    </lineage>
</organism>
<dbReference type="GO" id="GO:0052381">
    <property type="term" value="F:tRNA dimethylallyltransferase activity"/>
    <property type="evidence" value="ECO:0007669"/>
    <property type="project" value="UniProtKB-UniRule"/>
</dbReference>
<keyword evidence="7 10" id="KW-0067">ATP-binding</keyword>
<reference evidence="14 15" key="1">
    <citation type="submission" date="2020-02" db="EMBL/GenBank/DDBJ databases">
        <title>Out from the shadows clarifying the taxonomy of the family Cryomorphaceae and related taxa by utilizing the GTDB taxonomic framework.</title>
        <authorList>
            <person name="Bowman J.P."/>
        </authorList>
    </citation>
    <scope>NUCLEOTIDE SEQUENCE [LARGE SCALE GENOMIC DNA]</scope>
    <source>
        <strain evidence="14 15">QSSC 1-22</strain>
    </source>
</reference>
<gene>
    <name evidence="10 14" type="primary">miaA</name>
    <name evidence="14" type="ORF">G3O08_11215</name>
</gene>
<evidence type="ECO:0000256" key="7">
    <source>
        <dbReference type="ARBA" id="ARBA00022840"/>
    </source>
</evidence>
<evidence type="ECO:0000256" key="1">
    <source>
        <dbReference type="ARBA" id="ARBA00001946"/>
    </source>
</evidence>
<dbReference type="Gene3D" id="3.40.50.300">
    <property type="entry name" value="P-loop containing nucleotide triphosphate hydrolases"/>
    <property type="match status" value="1"/>
</dbReference>
<dbReference type="EMBL" id="JAAGVY010000019">
    <property type="protein sequence ID" value="NEN24069.1"/>
    <property type="molecule type" value="Genomic_DNA"/>
</dbReference>
<dbReference type="EC" id="2.5.1.75" evidence="10"/>
<dbReference type="Proteomes" id="UP000486602">
    <property type="component" value="Unassembled WGS sequence"/>
</dbReference>
<dbReference type="RefSeq" id="WP_163285465.1">
    <property type="nucleotide sequence ID" value="NZ_JAAGVY010000019.1"/>
</dbReference>
<evidence type="ECO:0000256" key="11">
    <source>
        <dbReference type="RuleBase" id="RU003783"/>
    </source>
</evidence>
<dbReference type="GO" id="GO:0005524">
    <property type="term" value="F:ATP binding"/>
    <property type="evidence" value="ECO:0007669"/>
    <property type="project" value="UniProtKB-UniRule"/>
</dbReference>
<dbReference type="InterPro" id="IPR039657">
    <property type="entry name" value="Dimethylallyltransferase"/>
</dbReference>
<feature type="binding site" evidence="10">
    <location>
        <begin position="14"/>
        <end position="21"/>
    </location>
    <ligand>
        <name>ATP</name>
        <dbReference type="ChEBI" id="CHEBI:30616"/>
    </ligand>
</feature>
<feature type="site" description="Interaction with substrate tRNA" evidence="10">
    <location>
        <position position="105"/>
    </location>
</feature>
<keyword evidence="4 10" id="KW-0808">Transferase</keyword>
<keyword evidence="15" id="KW-1185">Reference proteome</keyword>
<evidence type="ECO:0000256" key="9">
    <source>
        <dbReference type="ARBA" id="ARBA00049563"/>
    </source>
</evidence>
<feature type="region of interest" description="Interaction with substrate tRNA" evidence="10">
    <location>
        <begin position="39"/>
        <end position="42"/>
    </location>
</feature>
<evidence type="ECO:0000256" key="8">
    <source>
        <dbReference type="ARBA" id="ARBA00022842"/>
    </source>
</evidence>
<comment type="subunit">
    <text evidence="10">Monomer.</text>
</comment>
<evidence type="ECO:0000256" key="13">
    <source>
        <dbReference type="RuleBase" id="RU003785"/>
    </source>
</evidence>
<accession>A0A7K3WQV6</accession>
<dbReference type="PANTHER" id="PTHR11088:SF60">
    <property type="entry name" value="TRNA DIMETHYLALLYLTRANSFERASE"/>
    <property type="match status" value="1"/>
</dbReference>
<dbReference type="NCBIfam" id="TIGR00174">
    <property type="entry name" value="miaA"/>
    <property type="match status" value="1"/>
</dbReference>
<proteinExistence type="inferred from homology"/>
<comment type="cofactor">
    <cofactor evidence="1 10">
        <name>Mg(2+)</name>
        <dbReference type="ChEBI" id="CHEBI:18420"/>
    </cofactor>
</comment>
<dbReference type="Gene3D" id="1.10.20.140">
    <property type="match status" value="1"/>
</dbReference>
<comment type="caution">
    <text evidence="14">The sequence shown here is derived from an EMBL/GenBank/DDBJ whole genome shotgun (WGS) entry which is preliminary data.</text>
</comment>
<dbReference type="Pfam" id="PF01715">
    <property type="entry name" value="IPPT"/>
    <property type="match status" value="1"/>
</dbReference>
<comment type="caution">
    <text evidence="10">Lacks conserved residue(s) required for the propagation of feature annotation.</text>
</comment>
<protein>
    <recommendedName>
        <fullName evidence="10">tRNA dimethylallyltransferase</fullName>
        <ecNumber evidence="10">2.5.1.75</ecNumber>
    </recommendedName>
    <alternativeName>
        <fullName evidence="10">Dimethylallyl diphosphate:tRNA dimethylallyltransferase</fullName>
        <shortName evidence="10">DMAPP:tRNA dimethylallyltransferase</shortName>
        <shortName evidence="10">DMATase</shortName>
    </alternativeName>
    <alternativeName>
        <fullName evidence="10">Isopentenyl-diphosphate:tRNA isopentenyltransferase</fullName>
        <shortName evidence="10">IPP transferase</shortName>
        <shortName evidence="10">IPPT</shortName>
        <shortName evidence="10">IPTase</shortName>
    </alternativeName>
</protein>
<keyword evidence="5 10" id="KW-0819">tRNA processing</keyword>
<evidence type="ECO:0000256" key="6">
    <source>
        <dbReference type="ARBA" id="ARBA00022741"/>
    </source>
</evidence>
<evidence type="ECO:0000313" key="15">
    <source>
        <dbReference type="Proteomes" id="UP000486602"/>
    </source>
</evidence>
<evidence type="ECO:0000313" key="14">
    <source>
        <dbReference type="EMBL" id="NEN24069.1"/>
    </source>
</evidence>
<dbReference type="HAMAP" id="MF_00185">
    <property type="entry name" value="IPP_trans"/>
    <property type="match status" value="1"/>
</dbReference>
<sequence length="313" mass="35639">MTDTTKPLLIVILGATAVGKTALALAIAKKFNCEIISADSRQFYRELTIGTAKPSKEELALVPHHLIDMLSISEDYTAGKFENDAVRVIDQILETGKIPIMVGGSGLYVKAVLEGLDSLPSNPNLRTEIEDFYEREGLEALQNRLKAVDPVYLSQIDQHNHVRLIRAIEILELSKVKMKDLLRDSAKRRNFSPLIIGLEKPRPILYKTIDKRVDAMMKAGLEAEAKNVIAFKDNQALQTVGYKELFAYFDGEYNLKRAVELIKRNTRHYAKRQMTWLRKVDDINWFTPADQDKIIDLIKSELKTRRQKNKTVD</sequence>
<comment type="similarity">
    <text evidence="3 10 13">Belongs to the IPP transferase family.</text>
</comment>
<name>A0A7K3WQV6_9FLAO</name>
<dbReference type="GO" id="GO:0006400">
    <property type="term" value="P:tRNA modification"/>
    <property type="evidence" value="ECO:0007669"/>
    <property type="project" value="TreeGrafter"/>
</dbReference>
<dbReference type="InterPro" id="IPR027417">
    <property type="entry name" value="P-loop_NTPase"/>
</dbReference>